<evidence type="ECO:0000256" key="3">
    <source>
        <dbReference type="ARBA" id="ARBA00022452"/>
    </source>
</evidence>
<keyword evidence="11 12" id="KW-0998">Cell outer membrane</keyword>
<evidence type="ECO:0000256" key="13">
    <source>
        <dbReference type="RuleBase" id="RU003357"/>
    </source>
</evidence>
<keyword evidence="2 12" id="KW-0813">Transport</keyword>
<feature type="chain" id="PRO_5004167825" evidence="15">
    <location>
        <begin position="27"/>
        <end position="688"/>
    </location>
</feature>
<evidence type="ECO:0000259" key="17">
    <source>
        <dbReference type="Pfam" id="PF07715"/>
    </source>
</evidence>
<evidence type="ECO:0000313" key="19">
    <source>
        <dbReference type="Proteomes" id="UP000001962"/>
    </source>
</evidence>
<proteinExistence type="inferred from homology"/>
<dbReference type="PANTHER" id="PTHR32552:SF68">
    <property type="entry name" value="FERRICHROME OUTER MEMBRANE TRANSPORTER_PHAGE RECEPTOR"/>
    <property type="match status" value="1"/>
</dbReference>
<keyword evidence="18" id="KW-0675">Receptor</keyword>
<dbReference type="AlphaFoldDB" id="Q0A519"/>
<evidence type="ECO:0000256" key="8">
    <source>
        <dbReference type="ARBA" id="ARBA00023065"/>
    </source>
</evidence>
<dbReference type="InterPro" id="IPR036942">
    <property type="entry name" value="Beta-barrel_TonB_sf"/>
</dbReference>
<evidence type="ECO:0000256" key="12">
    <source>
        <dbReference type="PROSITE-ProRule" id="PRU01360"/>
    </source>
</evidence>
<keyword evidence="7" id="KW-0408">Iron</keyword>
<dbReference type="Gene3D" id="2.40.170.20">
    <property type="entry name" value="TonB-dependent receptor, beta-barrel domain"/>
    <property type="match status" value="1"/>
</dbReference>
<comment type="similarity">
    <text evidence="12 13">Belongs to the TonB-dependent receptor family.</text>
</comment>
<dbReference type="SUPFAM" id="SSF56935">
    <property type="entry name" value="Porins"/>
    <property type="match status" value="1"/>
</dbReference>
<dbReference type="KEGG" id="aeh:Mlg_2728"/>
<dbReference type="GO" id="GO:0015344">
    <property type="term" value="F:siderophore uptake transmembrane transporter activity"/>
    <property type="evidence" value="ECO:0007669"/>
    <property type="project" value="TreeGrafter"/>
</dbReference>
<protein>
    <submittedName>
        <fullName evidence="18">TonB-dependent receptor</fullName>
    </submittedName>
</protein>
<dbReference type="PANTHER" id="PTHR32552">
    <property type="entry name" value="FERRICHROME IRON RECEPTOR-RELATED"/>
    <property type="match status" value="1"/>
</dbReference>
<organism evidence="18 19">
    <name type="scientific">Alkalilimnicola ehrlichii (strain ATCC BAA-1101 / DSM 17681 / MLHE-1)</name>
    <dbReference type="NCBI Taxonomy" id="187272"/>
    <lineage>
        <taxon>Bacteria</taxon>
        <taxon>Pseudomonadati</taxon>
        <taxon>Pseudomonadota</taxon>
        <taxon>Gammaproteobacteria</taxon>
        <taxon>Chromatiales</taxon>
        <taxon>Ectothiorhodospiraceae</taxon>
        <taxon>Alkalilimnicola</taxon>
    </lineage>
</organism>
<dbReference type="eggNOG" id="COG4772">
    <property type="taxonomic scope" value="Bacteria"/>
</dbReference>
<keyword evidence="4" id="KW-0410">Iron transport</keyword>
<dbReference type="Proteomes" id="UP000001962">
    <property type="component" value="Chromosome"/>
</dbReference>
<evidence type="ECO:0000256" key="10">
    <source>
        <dbReference type="ARBA" id="ARBA00023136"/>
    </source>
</evidence>
<evidence type="ECO:0000256" key="1">
    <source>
        <dbReference type="ARBA" id="ARBA00004571"/>
    </source>
</evidence>
<evidence type="ECO:0000313" key="18">
    <source>
        <dbReference type="EMBL" id="ABI58068.1"/>
    </source>
</evidence>
<dbReference type="InterPro" id="IPR037066">
    <property type="entry name" value="Plug_dom_sf"/>
</dbReference>
<evidence type="ECO:0000256" key="11">
    <source>
        <dbReference type="ARBA" id="ARBA00023237"/>
    </source>
</evidence>
<evidence type="ECO:0000256" key="9">
    <source>
        <dbReference type="ARBA" id="ARBA00023077"/>
    </source>
</evidence>
<feature type="signal peptide" evidence="15">
    <location>
        <begin position="1"/>
        <end position="26"/>
    </location>
</feature>
<keyword evidence="6 15" id="KW-0732">Signal</keyword>
<dbReference type="OrthoDB" id="9760620at2"/>
<dbReference type="Gene3D" id="2.170.130.10">
    <property type="entry name" value="TonB-dependent receptor, plug domain"/>
    <property type="match status" value="1"/>
</dbReference>
<evidence type="ECO:0000256" key="15">
    <source>
        <dbReference type="SAM" id="SignalP"/>
    </source>
</evidence>
<keyword evidence="8" id="KW-0406">Ion transport</keyword>
<dbReference type="CDD" id="cd01347">
    <property type="entry name" value="ligand_gated_channel"/>
    <property type="match status" value="1"/>
</dbReference>
<feature type="region of interest" description="Disordered" evidence="14">
    <location>
        <begin position="252"/>
        <end position="284"/>
    </location>
</feature>
<dbReference type="InterPro" id="IPR039426">
    <property type="entry name" value="TonB-dep_rcpt-like"/>
</dbReference>
<evidence type="ECO:0000256" key="2">
    <source>
        <dbReference type="ARBA" id="ARBA00022448"/>
    </source>
</evidence>
<feature type="domain" description="TonB-dependent receptor-like beta-barrel" evidence="16">
    <location>
        <begin position="240"/>
        <end position="652"/>
    </location>
</feature>
<reference evidence="18" key="1">
    <citation type="submission" date="2006-08" db="EMBL/GenBank/DDBJ databases">
        <title>Complete sequence of Alkalilimnicola ehrilichei MLHE-1.</title>
        <authorList>
            <person name="Copeland A."/>
            <person name="Lucas S."/>
            <person name="Lapidus A."/>
            <person name="Barry K."/>
            <person name="Detter J.C."/>
            <person name="Glavina del Rio T."/>
            <person name="Hammon N."/>
            <person name="Israni S."/>
            <person name="Dalin E."/>
            <person name="Tice H."/>
            <person name="Pitluck S."/>
            <person name="Sims D."/>
            <person name="Brettin T."/>
            <person name="Bruce D."/>
            <person name="Han C."/>
            <person name="Tapia R."/>
            <person name="Gilna P."/>
            <person name="Schmutz J."/>
            <person name="Larimer F."/>
            <person name="Land M."/>
            <person name="Hauser L."/>
            <person name="Kyrpides N."/>
            <person name="Mikhailova N."/>
            <person name="Oremland R.S."/>
            <person name="Hoeft S.E."/>
            <person name="Switzer-Blum J."/>
            <person name="Kulp T."/>
            <person name="King G."/>
            <person name="Tabita R."/>
            <person name="Witte B."/>
            <person name="Santini J.M."/>
            <person name="Basu P."/>
            <person name="Hollibaugh J.T."/>
            <person name="Xie G."/>
            <person name="Stolz J.F."/>
            <person name="Richardson P."/>
        </authorList>
    </citation>
    <scope>NUCLEOTIDE SEQUENCE</scope>
    <source>
        <strain evidence="18">MLHE-1</strain>
    </source>
</reference>
<dbReference type="InterPro" id="IPR000531">
    <property type="entry name" value="Beta-barrel_TonB"/>
</dbReference>
<dbReference type="Pfam" id="PF00593">
    <property type="entry name" value="TonB_dep_Rec_b-barrel"/>
    <property type="match status" value="1"/>
</dbReference>
<keyword evidence="19" id="KW-1185">Reference proteome</keyword>
<keyword evidence="9 13" id="KW-0798">TonB box</keyword>
<evidence type="ECO:0000259" key="16">
    <source>
        <dbReference type="Pfam" id="PF00593"/>
    </source>
</evidence>
<gene>
    <name evidence="18" type="ordered locus">Mlg_2728</name>
</gene>
<dbReference type="RefSeq" id="WP_011630461.1">
    <property type="nucleotide sequence ID" value="NC_008340.1"/>
</dbReference>
<dbReference type="PROSITE" id="PS52016">
    <property type="entry name" value="TONB_DEPENDENT_REC_3"/>
    <property type="match status" value="1"/>
</dbReference>
<dbReference type="GO" id="GO:0009279">
    <property type="term" value="C:cell outer membrane"/>
    <property type="evidence" value="ECO:0007669"/>
    <property type="project" value="UniProtKB-SubCell"/>
</dbReference>
<evidence type="ECO:0000256" key="4">
    <source>
        <dbReference type="ARBA" id="ARBA00022496"/>
    </source>
</evidence>
<name>Q0A519_ALKEH</name>
<feature type="domain" description="TonB-dependent receptor plug" evidence="17">
    <location>
        <begin position="52"/>
        <end position="160"/>
    </location>
</feature>
<keyword evidence="5 12" id="KW-0812">Transmembrane</keyword>
<sequence>MRPLTPYPTLGVLSSLILGTAGTAVADTTPSAEALEPIQVTAPRLERDWLANPSAVGVLTPEDIQPGHQNLQMDEHLNRIPGLQMQNRYNFSQDLRVSIRGFGARAPFGIRGLRVIVDGIPETLPDGQSQVDAIDLESLHQAEVIRGPSSTLYGNAAGGVLDLRTQSGRDIDGAAVKLDYGSDDFRRIGLKAGGGQGPWEYSVSTWDMRYNGYRDHSRVEKRLFNSKLAYEWADGGRLETIVRLLDAPDTQDPGSLTLDQVDEDRRQARPESKALDGGQSAEQQTVGLVYSRPMAAQDEITLRAFYTRRDFGNRLPFESGGQVQYERDFYGLGGQYTHLNEVMGRPARLGVGFDAEEQRDDRQRFDNLAGGARGDQTFDQREKARTLALFSQGDLALTDRLDLVFGARFDQLRIAVDDRFQPMGEDRSGRETFNEWSYSTGLSYRWARAHQIYANVGTSFESPTFTEFANPDGGTGFNPDLKPEKAVNYELGAKGFIGDHSRYELSLYTIRVRDEIVNFQRDAGRDFYENSGRSRRNGLELGLEHRPADQWVLTAAYTYTDFEFRDFEDRFGNDFSGNAFPGVPRQQLFAEAAWQDREGRFAALDVVAVDRQYADNANEERVSGYGVANLRAGTRLRLQGLEVSPYVAVNNLFDKEYFSNIRINTFGGRFYEPAPERTVFAGVTIRPR</sequence>
<feature type="compositionally biased region" description="Basic and acidic residues" evidence="14">
    <location>
        <begin position="263"/>
        <end position="274"/>
    </location>
</feature>
<comment type="subcellular location">
    <subcellularLocation>
        <location evidence="1 12">Cell outer membrane</location>
        <topology evidence="1 12">Multi-pass membrane protein</topology>
    </subcellularLocation>
</comment>
<evidence type="ECO:0000256" key="7">
    <source>
        <dbReference type="ARBA" id="ARBA00023004"/>
    </source>
</evidence>
<evidence type="ECO:0000256" key="6">
    <source>
        <dbReference type="ARBA" id="ARBA00022729"/>
    </source>
</evidence>
<keyword evidence="10 12" id="KW-0472">Membrane</keyword>
<accession>Q0A519</accession>
<dbReference type="Pfam" id="PF07715">
    <property type="entry name" value="Plug"/>
    <property type="match status" value="1"/>
</dbReference>
<evidence type="ECO:0000256" key="14">
    <source>
        <dbReference type="SAM" id="MobiDB-lite"/>
    </source>
</evidence>
<dbReference type="EMBL" id="CP000453">
    <property type="protein sequence ID" value="ABI58068.1"/>
    <property type="molecule type" value="Genomic_DNA"/>
</dbReference>
<dbReference type="HOGENOM" id="CLU_008287_13_0_6"/>
<evidence type="ECO:0000256" key="5">
    <source>
        <dbReference type="ARBA" id="ARBA00022692"/>
    </source>
</evidence>
<dbReference type="InterPro" id="IPR012910">
    <property type="entry name" value="Plug_dom"/>
</dbReference>
<keyword evidence="3 12" id="KW-1134">Transmembrane beta strand</keyword>